<organism evidence="1 2">
    <name type="scientific">Blepharisma stoltei</name>
    <dbReference type="NCBI Taxonomy" id="1481888"/>
    <lineage>
        <taxon>Eukaryota</taxon>
        <taxon>Sar</taxon>
        <taxon>Alveolata</taxon>
        <taxon>Ciliophora</taxon>
        <taxon>Postciliodesmatophora</taxon>
        <taxon>Heterotrichea</taxon>
        <taxon>Heterotrichida</taxon>
        <taxon>Blepharismidae</taxon>
        <taxon>Blepharisma</taxon>
    </lineage>
</organism>
<evidence type="ECO:0000313" key="2">
    <source>
        <dbReference type="Proteomes" id="UP001162131"/>
    </source>
</evidence>
<accession>A0AAU9JMV7</accession>
<name>A0AAU9JMV7_9CILI</name>
<evidence type="ECO:0008006" key="3">
    <source>
        <dbReference type="Google" id="ProtNLM"/>
    </source>
</evidence>
<comment type="caution">
    <text evidence="1">The sequence shown here is derived from an EMBL/GenBank/DDBJ whole genome shotgun (WGS) entry which is preliminary data.</text>
</comment>
<sequence length="420" mass="49067">MLFRFARRFYRHTFSLQETQKFFTSCKTSRDIKPAIISITNFMKTEKLPDIPFRNILWGIAYLKQVNLNESNFGKEITNQFNANKNYYSNDTWALLLYLTKVHSLHDPNFVKNLYRDIPKHINQLGLKFFCYCIDGLTYRTDLLTQEIMDRVHEEIIRLEGKLKEEDLRIITSNLKTLNKYYVGSHKAYDSLENEIFRLKDVLSLRTIATAMSSFSIVARIKTLKIYSIMLKPIIAKLPEINDTCSIPMILNVYCQYVNLRLFEGLFDACAQIILQNPEPYMKSNLDMLMTIHSFSKTGLYSEIIDLVPIYVKELPANIKQEPSNLGVFFIAILKYPLPTDYLQKCLRWLVEGQHLLFNHHKAKILMRLVTNNIDCPEFFAHCLETVKFTDLDILYFKAIIPKLKALGFSINAENTNNNN</sequence>
<protein>
    <recommendedName>
        <fullName evidence="3">FAST kinase leucine-rich domain-containing protein</fullName>
    </recommendedName>
</protein>
<gene>
    <name evidence="1" type="ORF">BSTOLATCC_MIC42214</name>
</gene>
<reference evidence="1" key="1">
    <citation type="submission" date="2021-09" db="EMBL/GenBank/DDBJ databases">
        <authorList>
            <consortium name="AG Swart"/>
            <person name="Singh M."/>
            <person name="Singh A."/>
            <person name="Seah K."/>
            <person name="Emmerich C."/>
        </authorList>
    </citation>
    <scope>NUCLEOTIDE SEQUENCE</scope>
    <source>
        <strain evidence="1">ATCC30299</strain>
    </source>
</reference>
<dbReference type="AlphaFoldDB" id="A0AAU9JMV7"/>
<proteinExistence type="predicted"/>
<evidence type="ECO:0000313" key="1">
    <source>
        <dbReference type="EMBL" id="CAG9326955.1"/>
    </source>
</evidence>
<dbReference type="EMBL" id="CAJZBQ010000041">
    <property type="protein sequence ID" value="CAG9326955.1"/>
    <property type="molecule type" value="Genomic_DNA"/>
</dbReference>
<dbReference type="Proteomes" id="UP001162131">
    <property type="component" value="Unassembled WGS sequence"/>
</dbReference>
<keyword evidence="2" id="KW-1185">Reference proteome</keyword>